<dbReference type="Proteomes" id="UP000001557">
    <property type="component" value="Plasmid pSbal02"/>
</dbReference>
<sequence>MRTGLKRDHAVIKAMPWSKNEDGSEYVLIEEGVLTLRTITAKQLESMATFVMRFDYTQTQKSFSGTDIMQIKKEALDWAMQYISENDMPGAI</sequence>
<proteinExistence type="predicted"/>
<evidence type="ECO:0000313" key="1">
    <source>
        <dbReference type="EMBL" id="ABN63980.1"/>
    </source>
</evidence>
<keyword evidence="1" id="KW-0614">Plasmid</keyword>
<dbReference type="EMBL" id="CP000565">
    <property type="protein sequence ID" value="ABN63980.1"/>
    <property type="molecule type" value="Genomic_DNA"/>
</dbReference>
<geneLocation type="plasmid" evidence="1 2">
    <name>pSbal02</name>
</geneLocation>
<protein>
    <submittedName>
        <fullName evidence="1">Uncharacterized protein</fullName>
    </submittedName>
</protein>
<name>A3DB67_SHEB5</name>
<dbReference type="HOGENOM" id="CLU_2411551_0_0_6"/>
<gene>
    <name evidence="1" type="ordered locus">Sbal_4431</name>
</gene>
<organism evidence="1 2">
    <name type="scientific">Shewanella baltica (strain OS155 / ATCC BAA-1091)</name>
    <dbReference type="NCBI Taxonomy" id="325240"/>
    <lineage>
        <taxon>Bacteria</taxon>
        <taxon>Pseudomonadati</taxon>
        <taxon>Pseudomonadota</taxon>
        <taxon>Gammaproteobacteria</taxon>
        <taxon>Alteromonadales</taxon>
        <taxon>Shewanellaceae</taxon>
        <taxon>Shewanella</taxon>
    </lineage>
</organism>
<accession>A3DB67</accession>
<dbReference type="AlphaFoldDB" id="A3DB67"/>
<keyword evidence="2" id="KW-1185">Reference proteome</keyword>
<reference evidence="1 2" key="1">
    <citation type="submission" date="2007-02" db="EMBL/GenBank/DDBJ databases">
        <title>Complete sequence of plasmid pSbal02 of Shewanella baltica OS155.</title>
        <authorList>
            <consortium name="US DOE Joint Genome Institute"/>
            <person name="Copeland A."/>
            <person name="Lucas S."/>
            <person name="Lapidus A."/>
            <person name="Barry K."/>
            <person name="Detter J.C."/>
            <person name="Glavina del Rio T."/>
            <person name="Hammon N."/>
            <person name="Israni S."/>
            <person name="Dalin E."/>
            <person name="Tice H."/>
            <person name="Pitluck S."/>
            <person name="Sims D.R."/>
            <person name="Brettin T."/>
            <person name="Bruce D."/>
            <person name="Han C."/>
            <person name="Tapia R."/>
            <person name="Brainard J."/>
            <person name="Schmutz J."/>
            <person name="Larimer F."/>
            <person name="Land M."/>
            <person name="Hauser L."/>
            <person name="Kyrpides N."/>
            <person name="Mikhailova N."/>
            <person name="Brettar I."/>
            <person name="Klappenbach J."/>
            <person name="Konstantinidis K."/>
            <person name="Rodrigues J."/>
            <person name="Tiedje J."/>
            <person name="Richardson P."/>
        </authorList>
    </citation>
    <scope>NUCLEOTIDE SEQUENCE [LARGE SCALE GENOMIC DNA]</scope>
    <source>
        <strain evidence="2">OS155 / ATCC BAA-1091</strain>
        <plasmid evidence="1 2">pSbal02</plasmid>
    </source>
</reference>
<dbReference type="KEGG" id="sbl:Sbal_4431"/>
<evidence type="ECO:0000313" key="2">
    <source>
        <dbReference type="Proteomes" id="UP000001557"/>
    </source>
</evidence>